<dbReference type="EMBL" id="UYRU01091889">
    <property type="protein sequence ID" value="VDN37877.1"/>
    <property type="molecule type" value="Genomic_DNA"/>
</dbReference>
<reference evidence="1 2" key="1">
    <citation type="submission" date="2018-11" db="EMBL/GenBank/DDBJ databases">
        <authorList>
            <consortium name="Pathogen Informatics"/>
        </authorList>
    </citation>
    <scope>NUCLEOTIDE SEQUENCE [LARGE SCALE GENOMIC DNA]</scope>
</reference>
<proteinExistence type="predicted"/>
<gene>
    <name evidence="1" type="ORF">DILT_LOCUS17454</name>
</gene>
<name>A0A3P7NW89_DIBLA</name>
<dbReference type="Proteomes" id="UP000281553">
    <property type="component" value="Unassembled WGS sequence"/>
</dbReference>
<keyword evidence="2" id="KW-1185">Reference proteome</keyword>
<evidence type="ECO:0000313" key="2">
    <source>
        <dbReference type="Proteomes" id="UP000281553"/>
    </source>
</evidence>
<evidence type="ECO:0000313" key="1">
    <source>
        <dbReference type="EMBL" id="VDN37877.1"/>
    </source>
</evidence>
<dbReference type="AlphaFoldDB" id="A0A3P7NW89"/>
<protein>
    <submittedName>
        <fullName evidence="1">Uncharacterized protein</fullName>
    </submittedName>
</protein>
<sequence length="221" mass="24259">MDTREFDRMLLCSFNAIIDPLLFQLLEILRSEYWPGLESAAVGGGPNNCALPHHNNNLLQEVDGRLNDLLLLLLSADNISQSICPLLRQTGFACLLAAHPKSRLEAPEILRRSHCLLRQEMLTASVPVGLDAAATGLLTLVFCLTEDSSDSSRTAFLSILDISSSRPEVVLGFFTGLKDSFSKYAFLLNLKVLNKINSIKYAVEVVETVASVLVAPITMNR</sequence>
<organism evidence="1 2">
    <name type="scientific">Dibothriocephalus latus</name>
    <name type="common">Fish tapeworm</name>
    <name type="synonym">Diphyllobothrium latum</name>
    <dbReference type="NCBI Taxonomy" id="60516"/>
    <lineage>
        <taxon>Eukaryota</taxon>
        <taxon>Metazoa</taxon>
        <taxon>Spiralia</taxon>
        <taxon>Lophotrochozoa</taxon>
        <taxon>Platyhelminthes</taxon>
        <taxon>Cestoda</taxon>
        <taxon>Eucestoda</taxon>
        <taxon>Diphyllobothriidea</taxon>
        <taxon>Diphyllobothriidae</taxon>
        <taxon>Dibothriocephalus</taxon>
    </lineage>
</organism>
<accession>A0A3P7NW89</accession>